<sequence length="124" mass="15053">MSSRKMNICDEREQRRLADYAERSKCASKMNRKQYKRYHSPVITAEREKVEAELSAMNPLEPEVRHFLSFEGFAELYLRMRDLYPTQLEAYERLEDFYITITGKRRYSEFSSFRRVLNRLLHKT</sequence>
<dbReference type="EMBL" id="JAWDES010000004">
    <property type="protein sequence ID" value="MDU0259058.1"/>
    <property type="molecule type" value="Genomic_DNA"/>
</dbReference>
<dbReference type="AlphaFoldDB" id="A0AAE4LK13"/>
<evidence type="ECO:0000313" key="2">
    <source>
        <dbReference type="Proteomes" id="UP001181347"/>
    </source>
</evidence>
<protein>
    <submittedName>
        <fullName evidence="1">Uncharacterized protein</fullName>
    </submittedName>
</protein>
<reference evidence="1" key="1">
    <citation type="submission" date="2023-10" db="EMBL/GenBank/DDBJ databases">
        <title>Genome Sequence of the Bacteria from From Gut Wall in Crohn's Disease.</title>
        <authorList>
            <person name="Rodriguez-Palacios A."/>
        </authorList>
    </citation>
    <scope>NUCLEOTIDE SEQUENCE</scope>
    <source>
        <strain evidence="1">CavFT-hAR58</strain>
    </source>
</reference>
<comment type="caution">
    <text evidence="1">The sequence shown here is derived from an EMBL/GenBank/DDBJ whole genome shotgun (WGS) entry which is preliminary data.</text>
</comment>
<proteinExistence type="predicted"/>
<dbReference type="RefSeq" id="WP_237958840.1">
    <property type="nucleotide sequence ID" value="NZ_JAKNDZ010000006.1"/>
</dbReference>
<gene>
    <name evidence="1" type="ORF">RVH17_02855</name>
</gene>
<accession>A0AAE4LK13</accession>
<evidence type="ECO:0000313" key="1">
    <source>
        <dbReference type="EMBL" id="MDU0259058.1"/>
    </source>
</evidence>
<dbReference type="Proteomes" id="UP001181347">
    <property type="component" value="Unassembled WGS sequence"/>
</dbReference>
<name>A0AAE4LK13_9BACT</name>
<organism evidence="1 2">
    <name type="scientific">Alistipes finegoldii</name>
    <dbReference type="NCBI Taxonomy" id="214856"/>
    <lineage>
        <taxon>Bacteria</taxon>
        <taxon>Pseudomonadati</taxon>
        <taxon>Bacteroidota</taxon>
        <taxon>Bacteroidia</taxon>
        <taxon>Bacteroidales</taxon>
        <taxon>Rikenellaceae</taxon>
        <taxon>Alistipes</taxon>
    </lineage>
</organism>